<organism evidence="2 3">
    <name type="scientific">Chromobacterium violaceum</name>
    <dbReference type="NCBI Taxonomy" id="536"/>
    <lineage>
        <taxon>Bacteria</taxon>
        <taxon>Pseudomonadati</taxon>
        <taxon>Pseudomonadota</taxon>
        <taxon>Betaproteobacteria</taxon>
        <taxon>Neisseriales</taxon>
        <taxon>Chromobacteriaceae</taxon>
        <taxon>Chromobacterium</taxon>
    </lineage>
</organism>
<proteinExistence type="predicted"/>
<evidence type="ECO:0000256" key="1">
    <source>
        <dbReference type="SAM" id="MobiDB-lite"/>
    </source>
</evidence>
<evidence type="ECO:0000313" key="2">
    <source>
        <dbReference type="EMBL" id="VEB44277.1"/>
    </source>
</evidence>
<dbReference type="Proteomes" id="UP000275777">
    <property type="component" value="Chromosome"/>
</dbReference>
<accession>A0A3S4I9X6</accession>
<sequence length="326" mass="35492">MRLSKIFTVVTLVLFVLACLPLAWIVNGEWAVYRAADEGLASIQIAHLAMVAVEKISFERGPANVLIGSPADQDARERLRRAGRPATARCRIWSRPVALELRLPPAGAGRGALRPAALERGAPGHGPGHRLAEARLGRDHAIYPADVRRGARHSRGGDRPLLAGIEHLPPVVPSAERRPHGDRTARIRRPTGLDADAALAEQRPLAESETRDIHILRGRIEQLRGTILQRLNAPSLQPGPRQAVGDMESLYFREGLAQVDDILLDSHLGRPYRVSLAEFTAGYVPTLYSIVELRDAMLTAAAEEAASSGAPPSATCWAPSRWAWSR</sequence>
<dbReference type="AlphaFoldDB" id="A0A3S4I9X6"/>
<name>A0A3S4I9X6_CHRVL</name>
<dbReference type="EMBL" id="LR134182">
    <property type="protein sequence ID" value="VEB44277.1"/>
    <property type="molecule type" value="Genomic_DNA"/>
</dbReference>
<feature type="region of interest" description="Disordered" evidence="1">
    <location>
        <begin position="145"/>
        <end position="164"/>
    </location>
</feature>
<reference evidence="2 3" key="1">
    <citation type="submission" date="2018-12" db="EMBL/GenBank/DDBJ databases">
        <authorList>
            <consortium name="Pathogen Informatics"/>
        </authorList>
    </citation>
    <scope>NUCLEOTIDE SEQUENCE [LARGE SCALE GENOMIC DNA]</scope>
    <source>
        <strain evidence="2 3">NCTC9695</strain>
    </source>
</reference>
<protein>
    <submittedName>
        <fullName evidence="2">Uncharacterized protein</fullName>
    </submittedName>
</protein>
<evidence type="ECO:0000313" key="3">
    <source>
        <dbReference type="Proteomes" id="UP000275777"/>
    </source>
</evidence>
<dbReference type="PROSITE" id="PS51257">
    <property type="entry name" value="PROKAR_LIPOPROTEIN"/>
    <property type="match status" value="1"/>
</dbReference>
<gene>
    <name evidence="2" type="ORF">NCTC9695_04766</name>
</gene>